<evidence type="ECO:0000313" key="2">
    <source>
        <dbReference type="EMBL" id="APX95908.1"/>
    </source>
</evidence>
<evidence type="ECO:0000313" key="5">
    <source>
        <dbReference type="Proteomes" id="UP000187321"/>
    </source>
</evidence>
<protein>
    <submittedName>
        <fullName evidence="3">Uncharacterized protein</fullName>
    </submittedName>
</protein>
<dbReference type="Proteomes" id="UP000185687">
    <property type="component" value="Unassembled WGS sequence"/>
</dbReference>
<proteinExistence type="predicted"/>
<dbReference type="AlphaFoldDB" id="A0A1N6XMS5"/>
<keyword evidence="4" id="KW-1185">Reference proteome</keyword>
<evidence type="ECO:0000313" key="3">
    <source>
        <dbReference type="EMBL" id="SIR03664.1"/>
    </source>
</evidence>
<evidence type="ECO:0000313" key="4">
    <source>
        <dbReference type="Proteomes" id="UP000185687"/>
    </source>
</evidence>
<dbReference type="EMBL" id="FTNP01000001">
    <property type="protein sequence ID" value="SIR03664.1"/>
    <property type="molecule type" value="Genomic_DNA"/>
</dbReference>
<feature type="compositionally biased region" description="Acidic residues" evidence="1">
    <location>
        <begin position="55"/>
        <end position="73"/>
    </location>
</feature>
<dbReference type="KEGG" id="hda:BB347_04355"/>
<reference evidence="3 4" key="2">
    <citation type="submission" date="2017-01" db="EMBL/GenBank/DDBJ databases">
        <authorList>
            <person name="Mah S.A."/>
            <person name="Swanson W.J."/>
            <person name="Moy G.W."/>
            <person name="Vacquier V.D."/>
        </authorList>
    </citation>
    <scope>NUCLEOTIDE SEQUENCE [LARGE SCALE GENOMIC DNA]</scope>
    <source>
        <strain evidence="3 4">CGMCC 1.8909</strain>
    </source>
</reference>
<evidence type="ECO:0000256" key="1">
    <source>
        <dbReference type="SAM" id="MobiDB-lite"/>
    </source>
</evidence>
<dbReference type="RefSeq" id="WP_076578035.1">
    <property type="nucleotide sequence ID" value="NZ_CP019327.1"/>
</dbReference>
<dbReference type="EMBL" id="CP019327">
    <property type="protein sequence ID" value="APX95908.1"/>
    <property type="molecule type" value="Genomic_DNA"/>
</dbReference>
<feature type="region of interest" description="Disordered" evidence="1">
    <location>
        <begin position="24"/>
        <end position="96"/>
    </location>
</feature>
<reference evidence="2 5" key="1">
    <citation type="submission" date="2017-01" db="EMBL/GenBank/DDBJ databases">
        <title>Complete genome sequence of Haloterrigena daqingensis type strain (JX313T).</title>
        <authorList>
            <person name="Shuang W."/>
        </authorList>
    </citation>
    <scope>NUCLEOTIDE SEQUENCE [LARGE SCALE GENOMIC DNA]</scope>
    <source>
        <strain evidence="2 5">JX313</strain>
    </source>
</reference>
<dbReference type="GeneID" id="30955148"/>
<organism evidence="3 4">
    <name type="scientific">Natronorubrum daqingense</name>
    <dbReference type="NCBI Taxonomy" id="588898"/>
    <lineage>
        <taxon>Archaea</taxon>
        <taxon>Methanobacteriati</taxon>
        <taxon>Methanobacteriota</taxon>
        <taxon>Stenosarchaea group</taxon>
        <taxon>Halobacteria</taxon>
        <taxon>Halobacteriales</taxon>
        <taxon>Natrialbaceae</taxon>
        <taxon>Natronorubrum</taxon>
    </lineage>
</organism>
<gene>
    <name evidence="2" type="ORF">BB347_04355</name>
    <name evidence="3" type="ORF">SAMN05421809_0163</name>
</gene>
<dbReference type="OrthoDB" id="206414at2157"/>
<feature type="compositionally biased region" description="Acidic residues" evidence="1">
    <location>
        <begin position="31"/>
        <end position="41"/>
    </location>
</feature>
<dbReference type="PROSITE" id="PS51257">
    <property type="entry name" value="PROKAR_LIPOPROTEIN"/>
    <property type="match status" value="1"/>
</dbReference>
<name>A0A1N6XMS5_9EURY</name>
<sequence>MTRRSRRTVLYGTASLVALSAGCLDEMNSGSDDDTGTDDDPGSGSESGGGNGNDGDTDDGDTDDSDDSDDSSENGEPLESVSFAHSDPPSEPTATILDTTDELDDWLEDHQLEDGDVADLVDGIDFDTSVLTAIEALGPNLCYTMTLEEKSIDEDESELVLEATVESEEEDDVACAQQIVSVGHLVRASLDGEPIASASVTITDADGDEHDLDPEY</sequence>
<dbReference type="Proteomes" id="UP000187321">
    <property type="component" value="Chromosome"/>
</dbReference>
<accession>A0A1N6XMS5</accession>